<dbReference type="GO" id="GO:0006355">
    <property type="term" value="P:regulation of DNA-templated transcription"/>
    <property type="evidence" value="ECO:0007669"/>
    <property type="project" value="InterPro"/>
</dbReference>
<accession>K8PL62</accession>
<evidence type="ECO:0000259" key="3">
    <source>
        <dbReference type="PROSITE" id="PS50043"/>
    </source>
</evidence>
<dbReference type="GO" id="GO:0003677">
    <property type="term" value="F:DNA binding"/>
    <property type="evidence" value="ECO:0007669"/>
    <property type="project" value="UniProtKB-KW"/>
</dbReference>
<evidence type="ECO:0000313" key="6">
    <source>
        <dbReference type="Proteomes" id="UP000001096"/>
    </source>
</evidence>
<dbReference type="eggNOG" id="COG2197">
    <property type="taxonomic scope" value="Bacteria"/>
</dbReference>
<protein>
    <recommendedName>
        <fullName evidence="7">HTH luxR-type domain-containing protein</fullName>
    </recommendedName>
</protein>
<dbReference type="HOGENOM" id="CLU_000445_90_1_5"/>
<evidence type="ECO:0000256" key="1">
    <source>
        <dbReference type="ARBA" id="ARBA00023125"/>
    </source>
</evidence>
<evidence type="ECO:0000256" key="2">
    <source>
        <dbReference type="PROSITE-ProRule" id="PRU00169"/>
    </source>
</evidence>
<keyword evidence="1" id="KW-0238">DNA-binding</keyword>
<dbReference type="Proteomes" id="UP000001096">
    <property type="component" value="Unassembled WGS sequence"/>
</dbReference>
<keyword evidence="6" id="KW-1185">Reference proteome</keyword>
<dbReference type="InterPro" id="IPR000792">
    <property type="entry name" value="Tscrpt_reg_LuxR_C"/>
</dbReference>
<dbReference type="InterPro" id="IPR016032">
    <property type="entry name" value="Sig_transdc_resp-reg_C-effctor"/>
</dbReference>
<dbReference type="AlphaFoldDB" id="K8PL62"/>
<dbReference type="PANTHER" id="PTHR43214">
    <property type="entry name" value="TWO-COMPONENT RESPONSE REGULATOR"/>
    <property type="match status" value="1"/>
</dbReference>
<evidence type="ECO:0000313" key="5">
    <source>
        <dbReference type="EMBL" id="EKS41514.1"/>
    </source>
</evidence>
<dbReference type="InterPro" id="IPR011006">
    <property type="entry name" value="CheY-like_superfamily"/>
</dbReference>
<feature type="domain" description="Response regulatory" evidence="4">
    <location>
        <begin position="1"/>
        <end position="40"/>
    </location>
</feature>
<name>K8PL62_9BRAD</name>
<dbReference type="PRINTS" id="PR00038">
    <property type="entry name" value="HTHLUXR"/>
</dbReference>
<comment type="caution">
    <text evidence="5">The sequence shown here is derived from an EMBL/GenBank/DDBJ whole genome shotgun (WGS) entry which is preliminary data.</text>
</comment>
<organism evidence="5 6">
    <name type="scientific">Afipia broomeae ATCC 49717</name>
    <dbReference type="NCBI Taxonomy" id="883078"/>
    <lineage>
        <taxon>Bacteria</taxon>
        <taxon>Pseudomonadati</taxon>
        <taxon>Pseudomonadota</taxon>
        <taxon>Alphaproteobacteria</taxon>
        <taxon>Hyphomicrobiales</taxon>
        <taxon>Nitrobacteraceae</taxon>
        <taxon>Afipia</taxon>
    </lineage>
</organism>
<dbReference type="PROSITE" id="PS50110">
    <property type="entry name" value="RESPONSE_REGULATORY"/>
    <property type="match status" value="1"/>
</dbReference>
<reference evidence="5 6" key="1">
    <citation type="submission" date="2012-04" db="EMBL/GenBank/DDBJ databases">
        <title>The Genome Sequence of Afipia broomeae ATCC 49717.</title>
        <authorList>
            <consortium name="The Broad Institute Genome Sequencing Platform"/>
            <person name="Earl A."/>
            <person name="Ward D."/>
            <person name="Feldgarden M."/>
            <person name="Gevers D."/>
            <person name="Huys G."/>
            <person name="Walker B."/>
            <person name="Young S.K."/>
            <person name="Zeng Q."/>
            <person name="Gargeya S."/>
            <person name="Fitzgerald M."/>
            <person name="Haas B."/>
            <person name="Abouelleil A."/>
            <person name="Alvarado L."/>
            <person name="Arachchi H.M."/>
            <person name="Berlin A."/>
            <person name="Chapman S.B."/>
            <person name="Goldberg J."/>
            <person name="Griggs A."/>
            <person name="Gujja S."/>
            <person name="Hansen M."/>
            <person name="Howarth C."/>
            <person name="Imamovic A."/>
            <person name="Larimer J."/>
            <person name="McCowen C."/>
            <person name="Montmayeur A."/>
            <person name="Murphy C."/>
            <person name="Neiman D."/>
            <person name="Pearson M."/>
            <person name="Priest M."/>
            <person name="Roberts A."/>
            <person name="Saif S."/>
            <person name="Shea T."/>
            <person name="Sisk P."/>
            <person name="Sykes S."/>
            <person name="Wortman J."/>
            <person name="Nusbaum C."/>
            <person name="Birren B."/>
        </authorList>
    </citation>
    <scope>NUCLEOTIDE SEQUENCE [LARGE SCALE GENOMIC DNA]</scope>
    <source>
        <strain evidence="5 6">ATCC 49717</strain>
    </source>
</reference>
<evidence type="ECO:0000259" key="4">
    <source>
        <dbReference type="PROSITE" id="PS50110"/>
    </source>
</evidence>
<proteinExistence type="predicted"/>
<dbReference type="EMBL" id="AGWX01000001">
    <property type="protein sequence ID" value="EKS41514.1"/>
    <property type="molecule type" value="Genomic_DNA"/>
</dbReference>
<dbReference type="InterPro" id="IPR039420">
    <property type="entry name" value="WalR-like"/>
</dbReference>
<dbReference type="PATRIC" id="fig|883078.3.peg.625"/>
<dbReference type="InterPro" id="IPR001789">
    <property type="entry name" value="Sig_transdc_resp-reg_receiver"/>
</dbReference>
<dbReference type="Gene3D" id="3.40.50.2300">
    <property type="match status" value="1"/>
</dbReference>
<dbReference type="SMART" id="SM00421">
    <property type="entry name" value="HTH_LUXR"/>
    <property type="match status" value="1"/>
</dbReference>
<sequence length="130" mass="14045">MFSMNDDPIFILRSLELGANGYLSKTDDPRYLIEAVVTVGNGGSFISPRLAKNVTFSAASIRANPLNVLGGRDIEILRLLARGNSIAEVADALALSYKTIANSTTSLRQKLGAKNHSDLIRKAVELDLQN</sequence>
<gene>
    <name evidence="5" type="ORF">HMPREF9695_00606</name>
</gene>
<dbReference type="PROSITE" id="PS50043">
    <property type="entry name" value="HTH_LUXR_2"/>
    <property type="match status" value="1"/>
</dbReference>
<dbReference type="SUPFAM" id="SSF46894">
    <property type="entry name" value="C-terminal effector domain of the bipartite response regulators"/>
    <property type="match status" value="1"/>
</dbReference>
<evidence type="ECO:0008006" key="7">
    <source>
        <dbReference type="Google" id="ProtNLM"/>
    </source>
</evidence>
<comment type="caution">
    <text evidence="2">Lacks conserved residue(s) required for the propagation of feature annotation.</text>
</comment>
<feature type="domain" description="HTH luxR-type" evidence="3">
    <location>
        <begin position="62"/>
        <end position="127"/>
    </location>
</feature>
<dbReference type="CDD" id="cd06170">
    <property type="entry name" value="LuxR_C_like"/>
    <property type="match status" value="1"/>
</dbReference>
<dbReference type="GO" id="GO:0000160">
    <property type="term" value="P:phosphorelay signal transduction system"/>
    <property type="evidence" value="ECO:0007669"/>
    <property type="project" value="InterPro"/>
</dbReference>
<dbReference type="Pfam" id="PF00196">
    <property type="entry name" value="GerE"/>
    <property type="match status" value="1"/>
</dbReference>
<dbReference type="PANTHER" id="PTHR43214:SF43">
    <property type="entry name" value="TWO-COMPONENT RESPONSE REGULATOR"/>
    <property type="match status" value="1"/>
</dbReference>
<dbReference type="SUPFAM" id="SSF52172">
    <property type="entry name" value="CheY-like"/>
    <property type="match status" value="1"/>
</dbReference>